<gene>
    <name evidence="2" type="ORF">BJ969_002413</name>
</gene>
<organism evidence="2 3">
    <name type="scientific">Saccharopolyspora gloriosae</name>
    <dbReference type="NCBI Taxonomy" id="455344"/>
    <lineage>
        <taxon>Bacteria</taxon>
        <taxon>Bacillati</taxon>
        <taxon>Actinomycetota</taxon>
        <taxon>Actinomycetes</taxon>
        <taxon>Pseudonocardiales</taxon>
        <taxon>Pseudonocardiaceae</taxon>
        <taxon>Saccharopolyspora</taxon>
    </lineage>
</organism>
<accession>A0A840NGW4</accession>
<dbReference type="EMBL" id="JACHIV010000001">
    <property type="protein sequence ID" value="MBB5069325.1"/>
    <property type="molecule type" value="Genomic_DNA"/>
</dbReference>
<name>A0A840NGW4_9PSEU</name>
<protein>
    <submittedName>
        <fullName evidence="2">Putative alpha-1,6-mannanase (GH76 family)</fullName>
    </submittedName>
</protein>
<dbReference type="Pfam" id="PF03663">
    <property type="entry name" value="Glyco_hydro_76"/>
    <property type="match status" value="1"/>
</dbReference>
<dbReference type="Gene3D" id="1.50.10.20">
    <property type="match status" value="1"/>
</dbReference>
<dbReference type="AlphaFoldDB" id="A0A840NGW4"/>
<evidence type="ECO:0000313" key="2">
    <source>
        <dbReference type="EMBL" id="MBB5069325.1"/>
    </source>
</evidence>
<keyword evidence="3" id="KW-1185">Reference proteome</keyword>
<feature type="chain" id="PRO_5032459036" evidence="1">
    <location>
        <begin position="28"/>
        <end position="483"/>
    </location>
</feature>
<dbReference type="RefSeq" id="WP_184479022.1">
    <property type="nucleotide sequence ID" value="NZ_JACHIV010000001.1"/>
</dbReference>
<feature type="signal peptide" evidence="1">
    <location>
        <begin position="1"/>
        <end position="27"/>
    </location>
</feature>
<reference evidence="2 3" key="1">
    <citation type="submission" date="2020-08" db="EMBL/GenBank/DDBJ databases">
        <title>Sequencing the genomes of 1000 actinobacteria strains.</title>
        <authorList>
            <person name="Klenk H.-P."/>
        </authorList>
    </citation>
    <scope>NUCLEOTIDE SEQUENCE [LARGE SCALE GENOMIC DNA]</scope>
    <source>
        <strain evidence="2 3">DSM 45582</strain>
    </source>
</reference>
<evidence type="ECO:0000313" key="3">
    <source>
        <dbReference type="Proteomes" id="UP000580474"/>
    </source>
</evidence>
<sequence length="483" mass="51640">MTGYRGRAFGALIGVLLCVPLAPAAIAAPRAEICNRHCDGRDPQLATGDRIPVSADASGRTVELHVDDGDAMGWASISGAAEGDQVWLDRSFDGGKTWDSGGRLGETTVPAGQTGWRTLMFNADDWNARGVGALRACASPPDGAAACTGWARPDWNAGSRDTAAATALMMRYRQDIGLFDTGNWWTSANALTALIDNIRISGLRGYEYAVAHTYDLNVDAQGGNFTNEYLDDTGWWGLAWIAAYDLTGDGRYLETARADADHMAAHWTPECGGGVLWNQHKTYKNAITNELYLHLNAALHNRIPGDATYLQRARDEWAWFEASGMINDDGLVNDGITEGCANNGDTTWTYNQGVLLGGLVELHRATGEQALLDRARSLADASTGSEYLNPGGVLREPVEADDCFGDGASFKGPYARGLGVLNAALDDRPYTDYLARQASAAHANDRDSLDAYGPHWNGPFVAPGDGHGCQHSALDLLNAAAQG</sequence>
<dbReference type="InterPro" id="IPR005198">
    <property type="entry name" value="Glyco_hydro_76"/>
</dbReference>
<dbReference type="PANTHER" id="PTHR47791">
    <property type="entry name" value="MEIOTICALLY UP-REGULATED GENE 191 PROTEIN"/>
    <property type="match status" value="1"/>
</dbReference>
<dbReference type="GO" id="GO:0005975">
    <property type="term" value="P:carbohydrate metabolic process"/>
    <property type="evidence" value="ECO:0007669"/>
    <property type="project" value="InterPro"/>
</dbReference>
<dbReference type="InterPro" id="IPR053169">
    <property type="entry name" value="MUG_Protein"/>
</dbReference>
<proteinExistence type="predicted"/>
<evidence type="ECO:0000256" key="1">
    <source>
        <dbReference type="SAM" id="SignalP"/>
    </source>
</evidence>
<comment type="caution">
    <text evidence="2">The sequence shown here is derived from an EMBL/GenBank/DDBJ whole genome shotgun (WGS) entry which is preliminary data.</text>
</comment>
<keyword evidence="1" id="KW-0732">Signal</keyword>
<dbReference type="InterPro" id="IPR008928">
    <property type="entry name" value="6-hairpin_glycosidase_sf"/>
</dbReference>
<dbReference type="PANTHER" id="PTHR47791:SF3">
    <property type="entry name" value="MEIOTICALLY UP-REGULATED GENE 191 PROTEIN"/>
    <property type="match status" value="1"/>
</dbReference>
<dbReference type="Proteomes" id="UP000580474">
    <property type="component" value="Unassembled WGS sequence"/>
</dbReference>
<dbReference type="SUPFAM" id="SSF48208">
    <property type="entry name" value="Six-hairpin glycosidases"/>
    <property type="match status" value="1"/>
</dbReference>